<proteinExistence type="predicted"/>
<reference evidence="1" key="1">
    <citation type="submission" date="2023-07" db="EMBL/GenBank/DDBJ databases">
        <authorList>
            <person name="Stuckert A."/>
        </authorList>
    </citation>
    <scope>NUCLEOTIDE SEQUENCE</scope>
</reference>
<comment type="caution">
    <text evidence="1">The sequence shown here is derived from an EMBL/GenBank/DDBJ whole genome shotgun (WGS) entry which is preliminary data.</text>
</comment>
<dbReference type="Proteomes" id="UP001176940">
    <property type="component" value="Unassembled WGS sequence"/>
</dbReference>
<dbReference type="EMBL" id="CAUEEQ010007776">
    <property type="protein sequence ID" value="CAJ0931529.1"/>
    <property type="molecule type" value="Genomic_DNA"/>
</dbReference>
<evidence type="ECO:0000313" key="1">
    <source>
        <dbReference type="EMBL" id="CAJ0931529.1"/>
    </source>
</evidence>
<organism evidence="1 2">
    <name type="scientific">Ranitomeya imitator</name>
    <name type="common">mimic poison frog</name>
    <dbReference type="NCBI Taxonomy" id="111125"/>
    <lineage>
        <taxon>Eukaryota</taxon>
        <taxon>Metazoa</taxon>
        <taxon>Chordata</taxon>
        <taxon>Craniata</taxon>
        <taxon>Vertebrata</taxon>
        <taxon>Euteleostomi</taxon>
        <taxon>Amphibia</taxon>
        <taxon>Batrachia</taxon>
        <taxon>Anura</taxon>
        <taxon>Neobatrachia</taxon>
        <taxon>Hyloidea</taxon>
        <taxon>Dendrobatidae</taxon>
        <taxon>Dendrobatinae</taxon>
        <taxon>Ranitomeya</taxon>
    </lineage>
</organism>
<name>A0ABN9L5N9_9NEOB</name>
<sequence>MDAARGFMVLTASRALVDSQIHAMDEDVAMMVSVGTGSACVIISIKDLHVISALNLTNMAMTVRKSAGVCMESVTIVRGAAEFVKGAAVRRVTLENFATSFLHHVHL</sequence>
<accession>A0ABN9L5N9</accession>
<keyword evidence="2" id="KW-1185">Reference proteome</keyword>
<evidence type="ECO:0000313" key="2">
    <source>
        <dbReference type="Proteomes" id="UP001176940"/>
    </source>
</evidence>
<gene>
    <name evidence="1" type="ORF">RIMI_LOCUS4736784</name>
</gene>
<protein>
    <submittedName>
        <fullName evidence="1">Uncharacterized protein</fullName>
    </submittedName>
</protein>